<proteinExistence type="predicted"/>
<keyword evidence="3" id="KW-0614">Plasmid</keyword>
<keyword evidence="2" id="KW-0812">Transmembrane</keyword>
<keyword evidence="2" id="KW-0472">Membrane</keyword>
<feature type="compositionally biased region" description="Low complexity" evidence="1">
    <location>
        <begin position="167"/>
        <end position="184"/>
    </location>
</feature>
<feature type="region of interest" description="Disordered" evidence="1">
    <location>
        <begin position="167"/>
        <end position="192"/>
    </location>
</feature>
<dbReference type="Proteomes" id="UP001219585">
    <property type="component" value="Plasmid unnamed"/>
</dbReference>
<accession>A0AAJ5RQR5</accession>
<feature type="transmembrane region" description="Helical" evidence="2">
    <location>
        <begin position="6"/>
        <end position="24"/>
    </location>
</feature>
<evidence type="ECO:0000256" key="2">
    <source>
        <dbReference type="SAM" id="Phobius"/>
    </source>
</evidence>
<dbReference type="RefSeq" id="WP_274797490.1">
    <property type="nucleotide sequence ID" value="NZ_CP113528.1"/>
</dbReference>
<dbReference type="AlphaFoldDB" id="A0AAJ5RQR5"/>
<geneLocation type="plasmid" evidence="3 4">
    <name>unnamed</name>
</geneLocation>
<evidence type="ECO:0000313" key="3">
    <source>
        <dbReference type="EMBL" id="WDV09270.1"/>
    </source>
</evidence>
<dbReference type="KEGG" id="liu:OU989_23565"/>
<protein>
    <submittedName>
        <fullName evidence="3">Uncharacterized protein</fullName>
    </submittedName>
</protein>
<keyword evidence="2" id="KW-1133">Transmembrane helix</keyword>
<sequence>MNIVTIIGVSVLGLITILSAFHGYKAYRGHKLRQFEDYSEEASILKALDNEDLNVEDSSFSKIVSSMNSSKSSEEITNQQSTNVMKSAVDEFSKMDNESKNIKSTQSPGSQSSLRSAAIAFNKRENDRVKGGSTDIWSPTTSHLFTSTVSMDNNNRCDESSVFDTGNSSFGSSFSSSNDSSFSGDTGGGGCD</sequence>
<evidence type="ECO:0000256" key="1">
    <source>
        <dbReference type="SAM" id="MobiDB-lite"/>
    </source>
</evidence>
<gene>
    <name evidence="3" type="ORF">OU989_23565</name>
</gene>
<dbReference type="EMBL" id="CP113528">
    <property type="protein sequence ID" value="WDV09270.1"/>
    <property type="molecule type" value="Genomic_DNA"/>
</dbReference>
<name>A0AAJ5RQR5_9BACI</name>
<reference evidence="3" key="1">
    <citation type="submission" date="2022-11" db="EMBL/GenBank/DDBJ databases">
        <title>Lysinibacillus irui.</title>
        <authorList>
            <person name="Akintayo S.O."/>
        </authorList>
    </citation>
    <scope>NUCLEOTIDE SEQUENCE</scope>
    <source>
        <strain evidence="3">IRB4-01</strain>
        <plasmid evidence="3">unnamed</plasmid>
    </source>
</reference>
<evidence type="ECO:0000313" key="4">
    <source>
        <dbReference type="Proteomes" id="UP001219585"/>
    </source>
</evidence>
<organism evidence="3 4">
    <name type="scientific">Lysinibacillus irui</name>
    <dbReference type="NCBI Taxonomy" id="2998077"/>
    <lineage>
        <taxon>Bacteria</taxon>
        <taxon>Bacillati</taxon>
        <taxon>Bacillota</taxon>
        <taxon>Bacilli</taxon>
        <taxon>Bacillales</taxon>
        <taxon>Bacillaceae</taxon>
        <taxon>Lysinibacillus</taxon>
    </lineage>
</organism>